<comment type="cofactor">
    <cofactor evidence="1">
        <name>Mg(2+)</name>
        <dbReference type="ChEBI" id="CHEBI:18420"/>
    </cofactor>
</comment>
<dbReference type="Gene3D" id="3.10.520.10">
    <property type="entry name" value="ApbE-like domains"/>
    <property type="match status" value="1"/>
</dbReference>
<accession>A0A6J6B7G4</accession>
<protein>
    <recommendedName>
        <fullName evidence="3">FAD:protein FMN transferase</fullName>
        <ecNumber evidence="2">2.7.1.180</ecNumber>
    </recommendedName>
    <alternativeName>
        <fullName evidence="9">Flavin transferase</fullName>
    </alternativeName>
</protein>
<evidence type="ECO:0000256" key="10">
    <source>
        <dbReference type="ARBA" id="ARBA00048540"/>
    </source>
</evidence>
<proteinExistence type="predicted"/>
<evidence type="ECO:0000256" key="2">
    <source>
        <dbReference type="ARBA" id="ARBA00011955"/>
    </source>
</evidence>
<keyword evidence="8" id="KW-0460">Magnesium</keyword>
<dbReference type="PANTHER" id="PTHR30040:SF2">
    <property type="entry name" value="FAD:PROTEIN FMN TRANSFERASE"/>
    <property type="match status" value="1"/>
</dbReference>
<evidence type="ECO:0000256" key="3">
    <source>
        <dbReference type="ARBA" id="ARBA00016337"/>
    </source>
</evidence>
<evidence type="ECO:0000313" key="11">
    <source>
        <dbReference type="EMBL" id="CAB4535022.1"/>
    </source>
</evidence>
<dbReference type="GO" id="GO:0016740">
    <property type="term" value="F:transferase activity"/>
    <property type="evidence" value="ECO:0007669"/>
    <property type="project" value="UniProtKB-KW"/>
</dbReference>
<keyword evidence="4" id="KW-0285">Flavoprotein</keyword>
<evidence type="ECO:0000256" key="1">
    <source>
        <dbReference type="ARBA" id="ARBA00001946"/>
    </source>
</evidence>
<dbReference type="PANTHER" id="PTHR30040">
    <property type="entry name" value="THIAMINE BIOSYNTHESIS LIPOPROTEIN APBE"/>
    <property type="match status" value="1"/>
</dbReference>
<sequence>MDWTCDVSTWVQDVTLLDEASAIVRSVMLDVEMAASRFREDSEVIGLMSGQPREGSPALIAMITAAVEAAEATNGLLDPTLGRIMRAWGYSAEVPQQVVPQPSIVLDRASTWKDIHIDNNVVSVPQGVLIDLGATAKAWASDRASQRIWQELNVPCVIGIGGDLAIAGPADFRTIVEVAESPTDVAVAVLVGPGGLATSSTVRRTWKVQSATAHHIIDPRTQAPAVGMWRTATVMAATCVAANHAATAAIVMGEPARRWLASLQLPARLIAQTDEVTYTGDWPQDRELA</sequence>
<gene>
    <name evidence="11" type="ORF">UFOPK1446_00077</name>
</gene>
<dbReference type="GO" id="GO:0046872">
    <property type="term" value="F:metal ion binding"/>
    <property type="evidence" value="ECO:0007669"/>
    <property type="project" value="UniProtKB-KW"/>
</dbReference>
<dbReference type="EC" id="2.7.1.180" evidence="2"/>
<evidence type="ECO:0000256" key="6">
    <source>
        <dbReference type="ARBA" id="ARBA00022723"/>
    </source>
</evidence>
<evidence type="ECO:0000256" key="5">
    <source>
        <dbReference type="ARBA" id="ARBA00022679"/>
    </source>
</evidence>
<evidence type="ECO:0000256" key="4">
    <source>
        <dbReference type="ARBA" id="ARBA00022630"/>
    </source>
</evidence>
<name>A0A6J6B7G4_9ZZZZ</name>
<keyword evidence="5" id="KW-0808">Transferase</keyword>
<comment type="catalytic activity">
    <reaction evidence="10">
        <text>L-threonyl-[protein] + FAD = FMN-L-threonyl-[protein] + AMP + H(+)</text>
        <dbReference type="Rhea" id="RHEA:36847"/>
        <dbReference type="Rhea" id="RHEA-COMP:11060"/>
        <dbReference type="Rhea" id="RHEA-COMP:11061"/>
        <dbReference type="ChEBI" id="CHEBI:15378"/>
        <dbReference type="ChEBI" id="CHEBI:30013"/>
        <dbReference type="ChEBI" id="CHEBI:57692"/>
        <dbReference type="ChEBI" id="CHEBI:74257"/>
        <dbReference type="ChEBI" id="CHEBI:456215"/>
        <dbReference type="EC" id="2.7.1.180"/>
    </reaction>
</comment>
<dbReference type="Pfam" id="PF02424">
    <property type="entry name" value="ApbE"/>
    <property type="match status" value="1"/>
</dbReference>
<evidence type="ECO:0000256" key="8">
    <source>
        <dbReference type="ARBA" id="ARBA00022842"/>
    </source>
</evidence>
<keyword evidence="7" id="KW-0274">FAD</keyword>
<dbReference type="SUPFAM" id="SSF143631">
    <property type="entry name" value="ApbE-like"/>
    <property type="match status" value="1"/>
</dbReference>
<dbReference type="InterPro" id="IPR024932">
    <property type="entry name" value="ApbE"/>
</dbReference>
<keyword evidence="6" id="KW-0479">Metal-binding</keyword>
<dbReference type="InterPro" id="IPR003374">
    <property type="entry name" value="ApbE-like_sf"/>
</dbReference>
<evidence type="ECO:0000256" key="9">
    <source>
        <dbReference type="ARBA" id="ARBA00031306"/>
    </source>
</evidence>
<reference evidence="11" key="1">
    <citation type="submission" date="2020-05" db="EMBL/GenBank/DDBJ databases">
        <authorList>
            <person name="Chiriac C."/>
            <person name="Salcher M."/>
            <person name="Ghai R."/>
            <person name="Kavagutti S V."/>
        </authorList>
    </citation>
    <scope>NUCLEOTIDE SEQUENCE</scope>
</reference>
<evidence type="ECO:0000256" key="7">
    <source>
        <dbReference type="ARBA" id="ARBA00022827"/>
    </source>
</evidence>
<dbReference type="AlphaFoldDB" id="A0A6J6B7G4"/>
<dbReference type="EMBL" id="CAEZSO010000007">
    <property type="protein sequence ID" value="CAB4535022.1"/>
    <property type="molecule type" value="Genomic_DNA"/>
</dbReference>
<organism evidence="11">
    <name type="scientific">freshwater metagenome</name>
    <dbReference type="NCBI Taxonomy" id="449393"/>
    <lineage>
        <taxon>unclassified sequences</taxon>
        <taxon>metagenomes</taxon>
        <taxon>ecological metagenomes</taxon>
    </lineage>
</organism>